<dbReference type="GO" id="GO:0098015">
    <property type="term" value="C:virus tail"/>
    <property type="evidence" value="ECO:0007669"/>
    <property type="project" value="UniProtKB-KW"/>
</dbReference>
<dbReference type="InterPro" id="IPR005604">
    <property type="entry name" value="Phage_T7_tail_fibre-like_N"/>
</dbReference>
<dbReference type="GeneID" id="8673600"/>
<dbReference type="EMBL" id="FN594518">
    <property type="protein sequence ID" value="CBH51606.1"/>
    <property type="molecule type" value="Genomic_DNA"/>
</dbReference>
<keyword evidence="6" id="KW-1185">Reference proteome</keyword>
<accession>D2EBU0</accession>
<evidence type="ECO:0000259" key="4">
    <source>
        <dbReference type="Pfam" id="PF03906"/>
    </source>
</evidence>
<evidence type="ECO:0000256" key="2">
    <source>
        <dbReference type="ARBA" id="ARBA00022732"/>
    </source>
</evidence>
<keyword evidence="3" id="KW-0946">Virion</keyword>
<organism evidence="5 6">
    <name type="scientific">Pseudomonas phage phi2</name>
    <dbReference type="NCBI Taxonomy" id="1450169"/>
    <lineage>
        <taxon>Viruses</taxon>
        <taxon>Duplodnaviria</taxon>
        <taxon>Heunggongvirae</taxon>
        <taxon>Uroviricota</taxon>
        <taxon>Caudoviricetes</taxon>
        <taxon>Autographivirales</taxon>
        <taxon>Autoscriptoviridae</taxon>
        <taxon>Tunggulvirus</taxon>
        <taxon>Tunggulvirus f2</taxon>
    </lineage>
</organism>
<dbReference type="OrthoDB" id="6813at10239"/>
<reference evidence="5 6" key="1">
    <citation type="journal article" date="2010" name="Nature">
        <title>Antagonistic coevolution accelerates molecular evolution.</title>
        <authorList>
            <person name="Paterson S."/>
            <person name="Vogwill T."/>
            <person name="Buckling A."/>
            <person name="Benmayor R."/>
            <person name="Spiers A.J."/>
            <person name="Thomson N.R."/>
            <person name="Quail M."/>
            <person name="Smith F."/>
            <person name="Walker D."/>
            <person name="Libberton B."/>
            <person name="Fenton A."/>
            <person name="Hall N."/>
            <person name="Brockhurst M.A."/>
        </authorList>
    </citation>
    <scope>NUCLEOTIDE SEQUENCE [LARGE SCALE GENOMIC DNA]</scope>
    <source>
        <strain evidence="6">phi 2</strain>
    </source>
</reference>
<evidence type="ECO:0000256" key="1">
    <source>
        <dbReference type="ARBA" id="ARBA00004328"/>
    </source>
</evidence>
<sequence length="606" mass="62501">MAQVPNVSVNFDGDGVTAIFDFDFPYQKQSEVFVSVDGVNVAYTWLVGNTHSVQVLPAPALGTRVRIYRSTLAFVPLHVFAAGVPFLPRYVDENNRQMLYVAQESVNTSTAAMDIANEVRDRIDAAEDVAAEAIATANSAAGVAGDAATVAGQAAADAADALGVANRIADTANEALETANAADAKADEALAAVSEAGVASWNGRTAIVVPESGDYNAAQITYGTGNVADSKWDSVASDNTPGATPLVSINALAATIRSITAGTGIKFTVTAGNILLESVSGDAVGTLKAWKFNRATIPGGQLANDGQIITNGRTLYPELWALIQPFCVTDAVWLAAPYTSRGMFSSGNGSTDFRMPDDNGKHPDGNTISAMVLRGDGKNSAGTPGLHQADQLQNITGTFAGATNASRFNPTAFAGAFQGTGLATADSGNAAVTNQAGQVTFDASRIARAGSETRSANSTVIWCTVAAKVTNNVGTVDVTVLASAVATQGAALAAVQSQQVLTKFYESPPTNWTAGGQLTFTHNLGALPRLVSIEGVVTTAQGNAPLGARFEVGLFIATNYIGAQVDTKTTTAVTVRFGNSIGRLFNASSADQVLSANSQVIVRVFV</sequence>
<name>D2EBU0_9CAUD</name>
<protein>
    <submittedName>
        <fullName evidence="5">Predicted phage tail fibre protein</fullName>
    </submittedName>
</protein>
<feature type="domain" description="Bacteriophage T7 tail fibre protein-like N-terminal" evidence="4">
    <location>
        <begin position="1"/>
        <end position="118"/>
    </location>
</feature>
<keyword evidence="2" id="KW-1227">Viral tail protein</keyword>
<dbReference type="KEGG" id="vg:8673600"/>
<evidence type="ECO:0000256" key="3">
    <source>
        <dbReference type="ARBA" id="ARBA00022844"/>
    </source>
</evidence>
<dbReference type="Proteomes" id="UP000001906">
    <property type="component" value="Segment"/>
</dbReference>
<comment type="subcellular location">
    <subcellularLocation>
        <location evidence="1">Virion</location>
    </subcellularLocation>
</comment>
<proteinExistence type="predicted"/>
<dbReference type="Pfam" id="PF03906">
    <property type="entry name" value="Phage_T7_tail"/>
    <property type="match status" value="1"/>
</dbReference>
<evidence type="ECO:0000313" key="6">
    <source>
        <dbReference type="Proteomes" id="UP000001906"/>
    </source>
</evidence>
<gene>
    <name evidence="5" type="ORF">SBWP25_0036</name>
</gene>
<evidence type="ECO:0000313" key="5">
    <source>
        <dbReference type="EMBL" id="CBH51606.1"/>
    </source>
</evidence>
<dbReference type="RefSeq" id="YP_003345501.1">
    <property type="nucleotide sequence ID" value="NC_013638.1"/>
</dbReference>